<feature type="compositionally biased region" description="Basic and acidic residues" evidence="1">
    <location>
        <begin position="698"/>
        <end position="709"/>
    </location>
</feature>
<dbReference type="PANTHER" id="PTHR31801">
    <property type="entry name" value="ALTERED INHERITANCE OF MITOCHONDRIA PROTEIN 24, MITOCHONDRIAL"/>
    <property type="match status" value="1"/>
</dbReference>
<name>A0AAP0HAJ0_9ASTR</name>
<dbReference type="InterPro" id="IPR024129">
    <property type="entry name" value="Sphingomy_SMPD4"/>
</dbReference>
<dbReference type="Pfam" id="PF14724">
    <property type="entry name" value="mit_SMPDase"/>
    <property type="match status" value="1"/>
</dbReference>
<accession>A0AAP0HAJ0</accession>
<gene>
    <name evidence="2" type="ORF">SSX86_004034</name>
</gene>
<evidence type="ECO:0000256" key="1">
    <source>
        <dbReference type="SAM" id="MobiDB-lite"/>
    </source>
</evidence>
<feature type="region of interest" description="Disordered" evidence="1">
    <location>
        <begin position="698"/>
        <end position="719"/>
    </location>
</feature>
<protein>
    <recommendedName>
        <fullName evidence="4">Sphingomyelin phosphodiesterase 4</fullName>
    </recommendedName>
</protein>
<dbReference type="PANTHER" id="PTHR31801:SF1">
    <property type="entry name" value="SPHINGOMYELIN PHOSPHODIESTERASE"/>
    <property type="match status" value="1"/>
</dbReference>
<dbReference type="Proteomes" id="UP001408789">
    <property type="component" value="Unassembled WGS sequence"/>
</dbReference>
<reference evidence="2 3" key="1">
    <citation type="submission" date="2024-04" db="EMBL/GenBank/DDBJ databases">
        <title>The reference genome of an endangered Asteraceae, Deinandra increscens subsp. villosa, native to the Central Coast of California.</title>
        <authorList>
            <person name="Guilliams M."/>
            <person name="Hasenstab-Lehman K."/>
            <person name="Meyer R."/>
            <person name="Mcevoy S."/>
        </authorList>
    </citation>
    <scope>NUCLEOTIDE SEQUENCE [LARGE SCALE GENOMIC DNA]</scope>
    <source>
        <tissue evidence="2">Leaf</tissue>
    </source>
</reference>
<dbReference type="GO" id="GO:0050290">
    <property type="term" value="F:sphingomyelin phosphodiesterase D activity"/>
    <property type="evidence" value="ECO:0007669"/>
    <property type="project" value="InterPro"/>
</dbReference>
<evidence type="ECO:0008006" key="4">
    <source>
        <dbReference type="Google" id="ProtNLM"/>
    </source>
</evidence>
<evidence type="ECO:0000313" key="3">
    <source>
        <dbReference type="Proteomes" id="UP001408789"/>
    </source>
</evidence>
<evidence type="ECO:0000313" key="2">
    <source>
        <dbReference type="EMBL" id="KAK9075705.1"/>
    </source>
</evidence>
<comment type="caution">
    <text evidence="2">The sequence shown here is derived from an EMBL/GenBank/DDBJ whole genome shotgun (WGS) entry which is preliminary data.</text>
</comment>
<organism evidence="2 3">
    <name type="scientific">Deinandra increscens subsp. villosa</name>
    <dbReference type="NCBI Taxonomy" id="3103831"/>
    <lineage>
        <taxon>Eukaryota</taxon>
        <taxon>Viridiplantae</taxon>
        <taxon>Streptophyta</taxon>
        <taxon>Embryophyta</taxon>
        <taxon>Tracheophyta</taxon>
        <taxon>Spermatophyta</taxon>
        <taxon>Magnoliopsida</taxon>
        <taxon>eudicotyledons</taxon>
        <taxon>Gunneridae</taxon>
        <taxon>Pentapetalae</taxon>
        <taxon>asterids</taxon>
        <taxon>campanulids</taxon>
        <taxon>Asterales</taxon>
        <taxon>Asteraceae</taxon>
        <taxon>Asteroideae</taxon>
        <taxon>Heliantheae alliance</taxon>
        <taxon>Madieae</taxon>
        <taxon>Madiinae</taxon>
        <taxon>Deinandra</taxon>
    </lineage>
</organism>
<proteinExistence type="predicted"/>
<sequence>MGEVATENQVAAWRVRFVNNPNYLTPPSTSSISFLTFSTPPFISSNPSLSKKTQLLQHTLCLHLRSTTMPHSYATDAQTKSADLAVTISAASTPEQIAAVCASVELFLGKHSPDQLRWFFSITFPTLICKLFGFDEQNPQNPNSNAWIHVLASVDDTDTSGKVFNLLSPTGVLMSSVTAVDRLSLVKFVFPIERLPEWVRLTLQNGTQCGVLSDLCPLFRGRLKDGISSQVQLNILEYYLFWFAYYPVCKGSCDKHTTASTSASKGFRFYNWAYRSNLFFGNGSKSSGNEQKNRISGDLYIRLLRAYLCYFVPLSDLNAQSPYRSSLLHYSSSYDTTVLEKAEFFVHTLIHFWIVDNDFSPLPVNLCKSFGVVFPIRPILAEHPPTAGLGEVVNVFVKYLNSSLHLTSNEGCDQMGLGKTTTWGLTGSVDMKYRDVFFGMGTIGYWNSCIQRPLYRYILRTFLFCPVETSVKNVSQVFSLWVNYMEPWVASLDEFSETRAYADGLKKDSMKEVKVSHPCEYSLSWQGYVLSNYLFYSSLVMHFIGFAHKFLHTDPELILQMLFKVVNVLIASRELVELIENVDTVYHSSPAGSSKSMLNSLYRFVPSIREQLHDWEDGLFETSADGSFLHENWNKDLKLFSTSEDGGQQLLQLLALRAESELQDMSNENLPSNLQLLSSLKSQMGCLFKSNIIASTEKESSKESEKSNHEVFSPRTAGNRPTTDIRYKGDWMNRPISNDEVAWLANLLVKFSGWLNSIFGLNSCESGDVGPSWSYVDVSSVAGTNVYGGKDTLRLGREAVKLMRLHGIRVNLRMLASKKIVMVILIGIAFSVLKRMFSDFPVV</sequence>
<dbReference type="AlphaFoldDB" id="A0AAP0HAJ0"/>
<dbReference type="EMBL" id="JBCNJP010000007">
    <property type="protein sequence ID" value="KAK9075705.1"/>
    <property type="molecule type" value="Genomic_DNA"/>
</dbReference>
<keyword evidence="3" id="KW-1185">Reference proteome</keyword>